<evidence type="ECO:0000313" key="9">
    <source>
        <dbReference type="Proteomes" id="UP000037460"/>
    </source>
</evidence>
<dbReference type="PANTHER" id="PTHR13439">
    <property type="entry name" value="CT120 PROTEIN"/>
    <property type="match status" value="1"/>
</dbReference>
<dbReference type="GO" id="GO:0016020">
    <property type="term" value="C:membrane"/>
    <property type="evidence" value="ECO:0007669"/>
    <property type="project" value="UniProtKB-SubCell"/>
</dbReference>
<dbReference type="Pfam" id="PF03798">
    <property type="entry name" value="TRAM_LAG1_CLN8"/>
    <property type="match status" value="1"/>
</dbReference>
<keyword evidence="4 5" id="KW-0472">Membrane</keyword>
<feature type="domain" description="TLC" evidence="7">
    <location>
        <begin position="1"/>
        <end position="177"/>
    </location>
</feature>
<keyword evidence="2 5" id="KW-0812">Transmembrane</keyword>
<evidence type="ECO:0000256" key="3">
    <source>
        <dbReference type="ARBA" id="ARBA00022989"/>
    </source>
</evidence>
<proteinExistence type="predicted"/>
<dbReference type="Proteomes" id="UP000037460">
    <property type="component" value="Unassembled WGS sequence"/>
</dbReference>
<evidence type="ECO:0000256" key="6">
    <source>
        <dbReference type="SAM" id="Phobius"/>
    </source>
</evidence>
<evidence type="ECO:0000256" key="5">
    <source>
        <dbReference type="PROSITE-ProRule" id="PRU00205"/>
    </source>
</evidence>
<keyword evidence="3 6" id="KW-1133">Transmembrane helix</keyword>
<accession>A0A0M0J6N3</accession>
<dbReference type="PANTHER" id="PTHR13439:SF0">
    <property type="entry name" value="TOPOISOMERASE I DAMAGE AFFECTED PROTEIN 4"/>
    <property type="match status" value="1"/>
</dbReference>
<feature type="transmembrane region" description="Helical" evidence="6">
    <location>
        <begin position="17"/>
        <end position="36"/>
    </location>
</feature>
<dbReference type="EMBL" id="JWZX01003320">
    <property type="protein sequence ID" value="KOO21967.1"/>
    <property type="molecule type" value="Genomic_DNA"/>
</dbReference>
<dbReference type="OrthoDB" id="10266980at2759"/>
<evidence type="ECO:0000313" key="8">
    <source>
        <dbReference type="EMBL" id="KOO21967.1"/>
    </source>
</evidence>
<comment type="subcellular location">
    <subcellularLocation>
        <location evidence="1">Membrane</location>
        <topology evidence="1">Multi-pass membrane protein</topology>
    </subcellularLocation>
</comment>
<dbReference type="AlphaFoldDB" id="A0A0M0J6N3"/>
<protein>
    <recommendedName>
        <fullName evidence="7">TLC domain-containing protein</fullName>
    </recommendedName>
</protein>
<dbReference type="InterPro" id="IPR006634">
    <property type="entry name" value="TLC-dom"/>
</dbReference>
<keyword evidence="9" id="KW-1185">Reference proteome</keyword>
<evidence type="ECO:0000256" key="4">
    <source>
        <dbReference type="ARBA" id="ARBA00023136"/>
    </source>
</evidence>
<dbReference type="GO" id="GO:0005783">
    <property type="term" value="C:endoplasmic reticulum"/>
    <property type="evidence" value="ECO:0007669"/>
    <property type="project" value="TreeGrafter"/>
</dbReference>
<gene>
    <name evidence="8" type="ORF">Ctob_000289</name>
</gene>
<evidence type="ECO:0000256" key="2">
    <source>
        <dbReference type="ARBA" id="ARBA00022692"/>
    </source>
</evidence>
<sequence length="192" mass="21529">MFSDAAASHRAFVKNDYIVAGLSWNLGMVLYETFLYCFYGKELFIFAHHVLGIVVVSLALYSGTWGYFVSWCGLAEFTNMPLSLHTILGIAGLKKHPLYAPNVLVLWAGFLMTRVISMAFCAWRLSRDLFVTLPELSALERVNPVLRYLLLPSNIFLWGISCHWFMKITLGILKAKGLIKPKASSGKGKMGK</sequence>
<reference evidence="9" key="1">
    <citation type="journal article" date="2015" name="PLoS Genet.">
        <title>Genome Sequence and Transcriptome Analyses of Chrysochromulina tobin: Metabolic Tools for Enhanced Algal Fitness in the Prominent Order Prymnesiales (Haptophyceae).</title>
        <authorList>
            <person name="Hovde B.T."/>
            <person name="Deodato C.R."/>
            <person name="Hunsperger H.M."/>
            <person name="Ryken S.A."/>
            <person name="Yost W."/>
            <person name="Jha R.K."/>
            <person name="Patterson J."/>
            <person name="Monnat R.J. Jr."/>
            <person name="Barlow S.B."/>
            <person name="Starkenburg S.R."/>
            <person name="Cattolico R.A."/>
        </authorList>
    </citation>
    <scope>NUCLEOTIDE SEQUENCE</scope>
    <source>
        <strain evidence="9">CCMP291</strain>
    </source>
</reference>
<dbReference type="PROSITE" id="PS50922">
    <property type="entry name" value="TLC"/>
    <property type="match status" value="1"/>
</dbReference>
<name>A0A0M0J6N3_9EUKA</name>
<dbReference type="InterPro" id="IPR050846">
    <property type="entry name" value="TLCD"/>
</dbReference>
<dbReference type="GO" id="GO:0055088">
    <property type="term" value="P:lipid homeostasis"/>
    <property type="evidence" value="ECO:0007669"/>
    <property type="project" value="TreeGrafter"/>
</dbReference>
<evidence type="ECO:0000256" key="1">
    <source>
        <dbReference type="ARBA" id="ARBA00004141"/>
    </source>
</evidence>
<evidence type="ECO:0000259" key="7">
    <source>
        <dbReference type="PROSITE" id="PS50922"/>
    </source>
</evidence>
<feature type="transmembrane region" description="Helical" evidence="6">
    <location>
        <begin position="43"/>
        <end position="62"/>
    </location>
</feature>
<comment type="caution">
    <text evidence="8">The sequence shown here is derived from an EMBL/GenBank/DDBJ whole genome shotgun (WGS) entry which is preliminary data.</text>
</comment>
<feature type="transmembrane region" description="Helical" evidence="6">
    <location>
        <begin position="103"/>
        <end position="125"/>
    </location>
</feature>
<organism evidence="8 9">
    <name type="scientific">Chrysochromulina tobinii</name>
    <dbReference type="NCBI Taxonomy" id="1460289"/>
    <lineage>
        <taxon>Eukaryota</taxon>
        <taxon>Haptista</taxon>
        <taxon>Haptophyta</taxon>
        <taxon>Prymnesiophyceae</taxon>
        <taxon>Prymnesiales</taxon>
        <taxon>Chrysochromulinaceae</taxon>
        <taxon>Chrysochromulina</taxon>
    </lineage>
</organism>